<organism evidence="6 7">
    <name type="scientific">Symbiobacterium thermophilum (strain DSM 24528 / JCM 14929 / IAM 14863 / T)</name>
    <dbReference type="NCBI Taxonomy" id="292459"/>
    <lineage>
        <taxon>Bacteria</taxon>
        <taxon>Bacillati</taxon>
        <taxon>Bacillota</taxon>
        <taxon>Clostridia</taxon>
        <taxon>Eubacteriales</taxon>
        <taxon>Symbiobacteriaceae</taxon>
        <taxon>Symbiobacterium</taxon>
    </lineage>
</organism>
<dbReference type="KEGG" id="sth:STH228"/>
<evidence type="ECO:0000313" key="6">
    <source>
        <dbReference type="EMBL" id="BAD39213.1"/>
    </source>
</evidence>
<dbReference type="GO" id="GO:0046872">
    <property type="term" value="F:metal ion binding"/>
    <property type="evidence" value="ECO:0007669"/>
    <property type="project" value="UniProtKB-KW"/>
</dbReference>
<dbReference type="PROSITE" id="PS51379">
    <property type="entry name" value="4FE4S_FER_2"/>
    <property type="match status" value="3"/>
</dbReference>
<dbReference type="Proteomes" id="UP000000417">
    <property type="component" value="Chromosome"/>
</dbReference>
<dbReference type="PANTHER" id="PTHR43687">
    <property type="entry name" value="ADENYLYLSULFATE REDUCTASE, BETA SUBUNIT"/>
    <property type="match status" value="1"/>
</dbReference>
<keyword evidence="3" id="KW-0408">Iron</keyword>
<dbReference type="OrthoDB" id="9672at2"/>
<evidence type="ECO:0000313" key="7">
    <source>
        <dbReference type="Proteomes" id="UP000000417"/>
    </source>
</evidence>
<dbReference type="InterPro" id="IPR017896">
    <property type="entry name" value="4Fe4S_Fe-S-bd"/>
</dbReference>
<feature type="domain" description="4Fe-4S ferredoxin-type" evidence="5">
    <location>
        <begin position="238"/>
        <end position="267"/>
    </location>
</feature>
<name>Q67SY0_SYMTH</name>
<feature type="domain" description="4Fe-4S ferredoxin-type" evidence="5">
    <location>
        <begin position="50"/>
        <end position="79"/>
    </location>
</feature>
<dbReference type="SUPFAM" id="SSF54862">
    <property type="entry name" value="4Fe-4S ferredoxins"/>
    <property type="match status" value="2"/>
</dbReference>
<keyword evidence="1" id="KW-0004">4Fe-4S</keyword>
<evidence type="ECO:0000259" key="5">
    <source>
        <dbReference type="PROSITE" id="PS51379"/>
    </source>
</evidence>
<keyword evidence="4" id="KW-0411">Iron-sulfur</keyword>
<dbReference type="HOGENOM" id="CLU_048087_1_0_9"/>
<dbReference type="Gene3D" id="3.30.70.20">
    <property type="match status" value="2"/>
</dbReference>
<feature type="domain" description="4Fe-4S ferredoxin-type" evidence="5">
    <location>
        <begin position="271"/>
        <end position="300"/>
    </location>
</feature>
<reference evidence="6 7" key="1">
    <citation type="journal article" date="2004" name="Nucleic Acids Res.">
        <title>Genome sequence of Symbiobacterium thermophilum, an uncultivable bacterium that depends on microbial commensalism.</title>
        <authorList>
            <person name="Ueda K."/>
            <person name="Yamashita A."/>
            <person name="Ishikawa J."/>
            <person name="Shimada M."/>
            <person name="Watsuji T."/>
            <person name="Morimura K."/>
            <person name="Ikeda H."/>
            <person name="Hattori M."/>
            <person name="Beppu T."/>
        </authorList>
    </citation>
    <scope>NUCLEOTIDE SEQUENCE [LARGE SCALE GENOMIC DNA]</scope>
    <source>
        <strain evidence="7">T / IAM 14863</strain>
    </source>
</reference>
<dbReference type="InterPro" id="IPR017900">
    <property type="entry name" value="4Fe4S_Fe_S_CS"/>
</dbReference>
<dbReference type="PROSITE" id="PS00198">
    <property type="entry name" value="4FE4S_FER_1"/>
    <property type="match status" value="3"/>
</dbReference>
<protein>
    <submittedName>
        <fullName evidence="6">Putative polyferredoxin</fullName>
    </submittedName>
</protein>
<evidence type="ECO:0000256" key="3">
    <source>
        <dbReference type="ARBA" id="ARBA00023004"/>
    </source>
</evidence>
<accession>Q67SY0</accession>
<evidence type="ECO:0000256" key="1">
    <source>
        <dbReference type="ARBA" id="ARBA00022485"/>
    </source>
</evidence>
<dbReference type="STRING" id="292459.STH228"/>
<evidence type="ECO:0000256" key="2">
    <source>
        <dbReference type="ARBA" id="ARBA00022723"/>
    </source>
</evidence>
<gene>
    <name evidence="6" type="ordered locus">STH228</name>
</gene>
<keyword evidence="7" id="KW-1185">Reference proteome</keyword>
<proteinExistence type="predicted"/>
<dbReference type="GO" id="GO:0051539">
    <property type="term" value="F:4 iron, 4 sulfur cluster binding"/>
    <property type="evidence" value="ECO:0007669"/>
    <property type="project" value="UniProtKB-KW"/>
</dbReference>
<dbReference type="AlphaFoldDB" id="Q67SY0"/>
<sequence>MIDLERLLKLMDPDPIRVDAQACLAARHRHSSCRRCAEACPTSALRVEGGRVWADPAVCDRCGICAGVCPTAAVSVRGIDDEAVLSAAAVRCEKAAGDGLRLPCLGYLSVDHLLAMALRHGRVELAAGDCESCFRKVGGELAREAVALARAALAALGSDHAIRLTTEGGAEAATPSLTRRELLSLWRTESAQAARQLLPEPELNHARLPARLPRRRARWLRRLDPDATRAGEMPAGPWKARRATDACTGCGICAAFCPTGSLAAEGAEAGWTLTHQPAACVACGTCVDLCPARAMGEAPLAVEDLARGERRALIQLVECRCRHCRRTFRGRPGETQCPGCRNILGGRV</sequence>
<dbReference type="InterPro" id="IPR050572">
    <property type="entry name" value="Fe-S_Ferredoxin"/>
</dbReference>
<dbReference type="RefSeq" id="WP_011194363.1">
    <property type="nucleotide sequence ID" value="NC_006177.1"/>
</dbReference>
<evidence type="ECO:0000256" key="4">
    <source>
        <dbReference type="ARBA" id="ARBA00023014"/>
    </source>
</evidence>
<dbReference type="EMBL" id="AP006840">
    <property type="protein sequence ID" value="BAD39213.1"/>
    <property type="molecule type" value="Genomic_DNA"/>
</dbReference>
<keyword evidence="2" id="KW-0479">Metal-binding</keyword>
<dbReference type="PANTHER" id="PTHR43687:SF1">
    <property type="entry name" value="FERREDOXIN III"/>
    <property type="match status" value="1"/>
</dbReference>
<dbReference type="Pfam" id="PF12838">
    <property type="entry name" value="Fer4_7"/>
    <property type="match status" value="1"/>
</dbReference>
<dbReference type="eggNOG" id="COG1148">
    <property type="taxonomic scope" value="Bacteria"/>
</dbReference>